<dbReference type="HOGENOM" id="CLU_2607611_0_0_1"/>
<name>A0A0D0AU31_9AGAM</name>
<reference evidence="1 2" key="1">
    <citation type="submission" date="2014-04" db="EMBL/GenBank/DDBJ databases">
        <authorList>
            <consortium name="DOE Joint Genome Institute"/>
            <person name="Kuo A."/>
            <person name="Ruytinx J."/>
            <person name="Rineau F."/>
            <person name="Colpaert J."/>
            <person name="Kohler A."/>
            <person name="Nagy L.G."/>
            <person name="Floudas D."/>
            <person name="Copeland A."/>
            <person name="Barry K.W."/>
            <person name="Cichocki N."/>
            <person name="Veneault-Fourrey C."/>
            <person name="LaButti K."/>
            <person name="Lindquist E.A."/>
            <person name="Lipzen A."/>
            <person name="Lundell T."/>
            <person name="Morin E."/>
            <person name="Murat C."/>
            <person name="Sun H."/>
            <person name="Tunlid A."/>
            <person name="Henrissat B."/>
            <person name="Grigoriev I.V."/>
            <person name="Hibbett D.S."/>
            <person name="Martin F."/>
            <person name="Nordberg H.P."/>
            <person name="Cantor M.N."/>
            <person name="Hua S.X."/>
        </authorList>
    </citation>
    <scope>NUCLEOTIDE SEQUENCE [LARGE SCALE GENOMIC DNA]</scope>
    <source>
        <strain evidence="1 2">UH-Slu-Lm8-n1</strain>
    </source>
</reference>
<proteinExistence type="predicted"/>
<organism evidence="1 2">
    <name type="scientific">Suillus luteus UH-Slu-Lm8-n1</name>
    <dbReference type="NCBI Taxonomy" id="930992"/>
    <lineage>
        <taxon>Eukaryota</taxon>
        <taxon>Fungi</taxon>
        <taxon>Dikarya</taxon>
        <taxon>Basidiomycota</taxon>
        <taxon>Agaricomycotina</taxon>
        <taxon>Agaricomycetes</taxon>
        <taxon>Agaricomycetidae</taxon>
        <taxon>Boletales</taxon>
        <taxon>Suillineae</taxon>
        <taxon>Suillaceae</taxon>
        <taxon>Suillus</taxon>
    </lineage>
</organism>
<reference evidence="2" key="2">
    <citation type="submission" date="2015-01" db="EMBL/GenBank/DDBJ databases">
        <title>Evolutionary Origins and Diversification of the Mycorrhizal Mutualists.</title>
        <authorList>
            <consortium name="DOE Joint Genome Institute"/>
            <consortium name="Mycorrhizal Genomics Consortium"/>
            <person name="Kohler A."/>
            <person name="Kuo A."/>
            <person name="Nagy L.G."/>
            <person name="Floudas D."/>
            <person name="Copeland A."/>
            <person name="Barry K.W."/>
            <person name="Cichocki N."/>
            <person name="Veneault-Fourrey C."/>
            <person name="LaButti K."/>
            <person name="Lindquist E.A."/>
            <person name="Lipzen A."/>
            <person name="Lundell T."/>
            <person name="Morin E."/>
            <person name="Murat C."/>
            <person name="Riley R."/>
            <person name="Ohm R."/>
            <person name="Sun H."/>
            <person name="Tunlid A."/>
            <person name="Henrissat B."/>
            <person name="Grigoriev I.V."/>
            <person name="Hibbett D.S."/>
            <person name="Martin F."/>
        </authorList>
    </citation>
    <scope>NUCLEOTIDE SEQUENCE [LARGE SCALE GENOMIC DNA]</scope>
    <source>
        <strain evidence="2">UH-Slu-Lm8-n1</strain>
    </source>
</reference>
<dbReference type="Proteomes" id="UP000054485">
    <property type="component" value="Unassembled WGS sequence"/>
</dbReference>
<keyword evidence="2" id="KW-1185">Reference proteome</keyword>
<evidence type="ECO:0000313" key="1">
    <source>
        <dbReference type="EMBL" id="KIK45201.1"/>
    </source>
</evidence>
<protein>
    <submittedName>
        <fullName evidence="1">Uncharacterized protein</fullName>
    </submittedName>
</protein>
<dbReference type="EMBL" id="KN835176">
    <property type="protein sequence ID" value="KIK45201.1"/>
    <property type="molecule type" value="Genomic_DNA"/>
</dbReference>
<dbReference type="AlphaFoldDB" id="A0A0D0AU31"/>
<evidence type="ECO:0000313" key="2">
    <source>
        <dbReference type="Proteomes" id="UP000054485"/>
    </source>
</evidence>
<sequence length="79" mass="8816">MTATSLRFATTTPTLSDVLENVWSSILPLAFHASASSSLRFPWVYSYLQKLANSLWLTSLVIDYLAEPCKARSKPPPWA</sequence>
<accession>A0A0D0AU31</accession>
<dbReference type="InParanoid" id="A0A0D0AU31"/>
<gene>
    <name evidence="1" type="ORF">CY34DRAFT_801817</name>
</gene>